<reference evidence="1" key="1">
    <citation type="submission" date="2022-07" db="EMBL/GenBank/DDBJ databases">
        <title>Prevotella copri.</title>
        <authorList>
            <person name="Yang C."/>
        </authorList>
    </citation>
    <scope>NUCLEOTIDE SEQUENCE</scope>
    <source>
        <strain evidence="1">HF1805</strain>
    </source>
</reference>
<protein>
    <submittedName>
        <fullName evidence="1">Uncharacterized protein</fullName>
    </submittedName>
</protein>
<accession>A0AAW5IHX9</accession>
<organism evidence="1 2">
    <name type="scientific">Segatella copri</name>
    <dbReference type="NCBI Taxonomy" id="165179"/>
    <lineage>
        <taxon>Bacteria</taxon>
        <taxon>Pseudomonadati</taxon>
        <taxon>Bacteroidota</taxon>
        <taxon>Bacteroidia</taxon>
        <taxon>Bacteroidales</taxon>
        <taxon>Prevotellaceae</taxon>
        <taxon>Segatella</taxon>
    </lineage>
</organism>
<gene>
    <name evidence="1" type="ORF">NNC68_14960</name>
</gene>
<proteinExistence type="predicted"/>
<sequence length="152" mass="18273">MYFKPYKDIETAIRNYDLRTGEVKIKSHNNIYKDERSLIDATVLCKVFKTFEANYDTLKRQYNICHVGHFFWNDTTWQMKYKDATCTFEVHSSEYVDGRHFEDRYCSSWDIRTYANVINKYIDEVLKNLASYAPKDRYNSIREHILAICNCE</sequence>
<dbReference type="RefSeq" id="WP_254971332.1">
    <property type="nucleotide sequence ID" value="NZ_JANDWU010000046.1"/>
</dbReference>
<name>A0AAW5IHX9_9BACT</name>
<dbReference type="AlphaFoldDB" id="A0AAW5IHX9"/>
<dbReference type="Proteomes" id="UP001205506">
    <property type="component" value="Unassembled WGS sequence"/>
</dbReference>
<evidence type="ECO:0000313" key="2">
    <source>
        <dbReference type="Proteomes" id="UP001205506"/>
    </source>
</evidence>
<evidence type="ECO:0000313" key="1">
    <source>
        <dbReference type="EMBL" id="MCP9550756.1"/>
    </source>
</evidence>
<comment type="caution">
    <text evidence="1">The sequence shown here is derived from an EMBL/GenBank/DDBJ whole genome shotgun (WGS) entry which is preliminary data.</text>
</comment>
<dbReference type="EMBL" id="JANDWU010000046">
    <property type="protein sequence ID" value="MCP9550756.1"/>
    <property type="molecule type" value="Genomic_DNA"/>
</dbReference>